<evidence type="ECO:0000313" key="3">
    <source>
        <dbReference type="Proteomes" id="UP001143309"/>
    </source>
</evidence>
<dbReference type="InterPro" id="IPR052546">
    <property type="entry name" value="Transposase_8_domain"/>
</dbReference>
<dbReference type="RefSeq" id="WP_271200231.1">
    <property type="nucleotide sequence ID" value="NZ_BSFL01000002.1"/>
</dbReference>
<dbReference type="GO" id="GO:0003677">
    <property type="term" value="F:DNA binding"/>
    <property type="evidence" value="ECO:0007669"/>
    <property type="project" value="InterPro"/>
</dbReference>
<accession>A0A9W6JMB8</accession>
<organism evidence="2 3">
    <name type="scientific">Methylopila turkensis</name>
    <dbReference type="NCBI Taxonomy" id="1437816"/>
    <lineage>
        <taxon>Bacteria</taxon>
        <taxon>Pseudomonadati</taxon>
        <taxon>Pseudomonadota</taxon>
        <taxon>Alphaproteobacteria</taxon>
        <taxon>Hyphomicrobiales</taxon>
        <taxon>Methylopilaceae</taxon>
        <taxon>Methylopila</taxon>
    </lineage>
</organism>
<evidence type="ECO:0008006" key="4">
    <source>
        <dbReference type="Google" id="ProtNLM"/>
    </source>
</evidence>
<dbReference type="AlphaFoldDB" id="A0A9W6JMB8"/>
<comment type="caution">
    <text evidence="2">The sequence shown here is derived from an EMBL/GenBank/DDBJ whole genome shotgun (WGS) entry which is preliminary data.</text>
</comment>
<reference evidence="2" key="2">
    <citation type="submission" date="2023-01" db="EMBL/GenBank/DDBJ databases">
        <authorList>
            <person name="Sun Q."/>
            <person name="Evtushenko L."/>
        </authorList>
    </citation>
    <scope>NUCLEOTIDE SEQUENCE</scope>
    <source>
        <strain evidence="2">VKM B-2748</strain>
    </source>
</reference>
<evidence type="ECO:0000256" key="1">
    <source>
        <dbReference type="SAM" id="MobiDB-lite"/>
    </source>
</evidence>
<protein>
    <recommendedName>
        <fullName evidence="4">Transposase</fullName>
    </recommendedName>
</protein>
<evidence type="ECO:0000313" key="2">
    <source>
        <dbReference type="EMBL" id="GLK79732.1"/>
    </source>
</evidence>
<feature type="region of interest" description="Disordered" evidence="1">
    <location>
        <begin position="70"/>
        <end position="94"/>
    </location>
</feature>
<dbReference type="GO" id="GO:0004803">
    <property type="term" value="F:transposase activity"/>
    <property type="evidence" value="ECO:0007669"/>
    <property type="project" value="InterPro"/>
</dbReference>
<dbReference type="InterPro" id="IPR002514">
    <property type="entry name" value="Transposase_8"/>
</dbReference>
<sequence length="116" mass="12812">MAASRLTDEEIAVLLSEVSNGASMEAVCAAAHVSVRTFYRWKRKFDGLTPSGVRQLKALRRENSELRRLLAERSARPPLNASPAADASERRAQEARLREMHGVNLGRFATVRVHGG</sequence>
<dbReference type="PANTHER" id="PTHR33609:SF1">
    <property type="entry name" value="TRANSPOSASE"/>
    <property type="match status" value="1"/>
</dbReference>
<dbReference type="Proteomes" id="UP001143309">
    <property type="component" value="Unassembled WGS sequence"/>
</dbReference>
<reference evidence="2" key="1">
    <citation type="journal article" date="2014" name="Int. J. Syst. Evol. Microbiol.">
        <title>Complete genome sequence of Corynebacterium casei LMG S-19264T (=DSM 44701T), isolated from a smear-ripened cheese.</title>
        <authorList>
            <consortium name="US DOE Joint Genome Institute (JGI-PGF)"/>
            <person name="Walter F."/>
            <person name="Albersmeier A."/>
            <person name="Kalinowski J."/>
            <person name="Ruckert C."/>
        </authorList>
    </citation>
    <scope>NUCLEOTIDE SEQUENCE</scope>
    <source>
        <strain evidence="2">VKM B-2748</strain>
    </source>
</reference>
<dbReference type="SUPFAM" id="SSF46689">
    <property type="entry name" value="Homeodomain-like"/>
    <property type="match status" value="1"/>
</dbReference>
<dbReference type="GO" id="GO:0006313">
    <property type="term" value="P:DNA transposition"/>
    <property type="evidence" value="ECO:0007669"/>
    <property type="project" value="InterPro"/>
</dbReference>
<dbReference type="Pfam" id="PF01527">
    <property type="entry name" value="HTH_Tnp_1"/>
    <property type="match status" value="1"/>
</dbReference>
<dbReference type="PANTHER" id="PTHR33609">
    <property type="entry name" value="LOW CALCIUM RESPONSE LOCUS PROTEIN S"/>
    <property type="match status" value="1"/>
</dbReference>
<name>A0A9W6JMB8_9HYPH</name>
<keyword evidence="3" id="KW-1185">Reference proteome</keyword>
<dbReference type="InterPro" id="IPR009057">
    <property type="entry name" value="Homeodomain-like_sf"/>
</dbReference>
<proteinExistence type="predicted"/>
<dbReference type="EMBL" id="BSFL01000002">
    <property type="protein sequence ID" value="GLK79732.1"/>
    <property type="molecule type" value="Genomic_DNA"/>
</dbReference>
<gene>
    <name evidence="2" type="ORF">GCM10008174_14730</name>
</gene>